<dbReference type="EMBL" id="GGEC01069990">
    <property type="protein sequence ID" value="MBX50474.1"/>
    <property type="molecule type" value="Transcribed_RNA"/>
</dbReference>
<accession>A0A2P2P6U3</accession>
<sequence length="51" mass="5801">MVWVAAFLNHAITESKTDRKAKFNHSTTQNSITTMILPKAIPQNSMNNRLE</sequence>
<reference evidence="1" key="1">
    <citation type="submission" date="2018-02" db="EMBL/GenBank/DDBJ databases">
        <title>Rhizophora mucronata_Transcriptome.</title>
        <authorList>
            <person name="Meera S.P."/>
            <person name="Sreeshan A."/>
            <person name="Augustine A."/>
        </authorList>
    </citation>
    <scope>NUCLEOTIDE SEQUENCE</scope>
    <source>
        <tissue evidence="1">Leaf</tissue>
    </source>
</reference>
<proteinExistence type="predicted"/>
<evidence type="ECO:0000313" key="1">
    <source>
        <dbReference type="EMBL" id="MBX50474.1"/>
    </source>
</evidence>
<organism evidence="1">
    <name type="scientific">Rhizophora mucronata</name>
    <name type="common">Asiatic mangrove</name>
    <dbReference type="NCBI Taxonomy" id="61149"/>
    <lineage>
        <taxon>Eukaryota</taxon>
        <taxon>Viridiplantae</taxon>
        <taxon>Streptophyta</taxon>
        <taxon>Embryophyta</taxon>
        <taxon>Tracheophyta</taxon>
        <taxon>Spermatophyta</taxon>
        <taxon>Magnoliopsida</taxon>
        <taxon>eudicotyledons</taxon>
        <taxon>Gunneridae</taxon>
        <taxon>Pentapetalae</taxon>
        <taxon>rosids</taxon>
        <taxon>fabids</taxon>
        <taxon>Malpighiales</taxon>
        <taxon>Rhizophoraceae</taxon>
        <taxon>Rhizophora</taxon>
    </lineage>
</organism>
<protein>
    <submittedName>
        <fullName evidence="1">Uncharacterized protein</fullName>
    </submittedName>
</protein>
<name>A0A2P2P6U3_RHIMU</name>
<dbReference type="AlphaFoldDB" id="A0A2P2P6U3"/>